<name>A0A016RZ47_9BILA</name>
<dbReference type="OrthoDB" id="424543at2759"/>
<sequence>MVETEAGGGCGHNSHPAAASDKLRKPGGMQHEQLQKQRDLALLPLNRGKERSTSYHGCGQTKSRVREKKRLYHAFLENRSADSWRRLSTVEMKMLRWKAGVTRLDRVCNQDTRNRFGVAAITDKLRETRLRWYGHVLLVEKGTVYKVGFELDAPPRKRQKGRSKQRCLDTLHAVLKLAAIHPDEAHDRAKWRHRTSKADPPTKNDKR</sequence>
<reference evidence="3" key="1">
    <citation type="journal article" date="2015" name="Nat. Genet.">
        <title>The genome and transcriptome of the zoonotic hookworm Ancylostoma ceylanicum identify infection-specific gene families.</title>
        <authorList>
            <person name="Schwarz E.M."/>
            <person name="Hu Y."/>
            <person name="Antoshechkin I."/>
            <person name="Miller M.M."/>
            <person name="Sternberg P.W."/>
            <person name="Aroian R.V."/>
        </authorList>
    </citation>
    <scope>NUCLEOTIDE SEQUENCE</scope>
    <source>
        <strain evidence="3">HY135</strain>
    </source>
</reference>
<dbReference type="EMBL" id="JARK01001668">
    <property type="protein sequence ID" value="EYB83618.1"/>
    <property type="molecule type" value="Genomic_DNA"/>
</dbReference>
<gene>
    <name evidence="2" type="primary">Acey_s0332.g2763</name>
    <name evidence="2" type="ORF">Y032_0332g2763</name>
</gene>
<feature type="compositionally biased region" description="Gly residues" evidence="1">
    <location>
        <begin position="1"/>
        <end position="11"/>
    </location>
</feature>
<accession>A0A016RZ47</accession>
<evidence type="ECO:0000256" key="1">
    <source>
        <dbReference type="SAM" id="MobiDB-lite"/>
    </source>
</evidence>
<feature type="region of interest" description="Disordered" evidence="1">
    <location>
        <begin position="185"/>
        <end position="207"/>
    </location>
</feature>
<protein>
    <submittedName>
        <fullName evidence="2">Uncharacterized protein</fullName>
    </submittedName>
</protein>
<organism evidence="2 3">
    <name type="scientific">Ancylostoma ceylanicum</name>
    <dbReference type="NCBI Taxonomy" id="53326"/>
    <lineage>
        <taxon>Eukaryota</taxon>
        <taxon>Metazoa</taxon>
        <taxon>Ecdysozoa</taxon>
        <taxon>Nematoda</taxon>
        <taxon>Chromadorea</taxon>
        <taxon>Rhabditida</taxon>
        <taxon>Rhabditina</taxon>
        <taxon>Rhabditomorpha</taxon>
        <taxon>Strongyloidea</taxon>
        <taxon>Ancylostomatidae</taxon>
        <taxon>Ancylostomatinae</taxon>
        <taxon>Ancylostoma</taxon>
    </lineage>
</organism>
<feature type="region of interest" description="Disordered" evidence="1">
    <location>
        <begin position="1"/>
        <end position="39"/>
    </location>
</feature>
<keyword evidence="3" id="KW-1185">Reference proteome</keyword>
<evidence type="ECO:0000313" key="2">
    <source>
        <dbReference type="EMBL" id="EYB83618.1"/>
    </source>
</evidence>
<dbReference type="Proteomes" id="UP000024635">
    <property type="component" value="Unassembled WGS sequence"/>
</dbReference>
<evidence type="ECO:0000313" key="3">
    <source>
        <dbReference type="Proteomes" id="UP000024635"/>
    </source>
</evidence>
<comment type="caution">
    <text evidence="2">The sequence shown here is derived from an EMBL/GenBank/DDBJ whole genome shotgun (WGS) entry which is preliminary data.</text>
</comment>
<proteinExistence type="predicted"/>
<feature type="compositionally biased region" description="Basic and acidic residues" evidence="1">
    <location>
        <begin position="196"/>
        <end position="207"/>
    </location>
</feature>
<dbReference type="AlphaFoldDB" id="A0A016RZ47"/>